<dbReference type="Gene3D" id="3.30.200.20">
    <property type="entry name" value="Phosphorylase Kinase, domain 1"/>
    <property type="match status" value="1"/>
</dbReference>
<comment type="similarity">
    <text evidence="2 8">Belongs to the SAICAR synthetase family.</text>
</comment>
<proteinExistence type="inferred from homology"/>
<evidence type="ECO:0000256" key="1">
    <source>
        <dbReference type="ARBA" id="ARBA00004672"/>
    </source>
</evidence>
<dbReference type="KEGG" id="vin:AKJ08_0426"/>
<reference evidence="10 11" key="1">
    <citation type="submission" date="2015-08" db="EMBL/GenBank/DDBJ databases">
        <authorList>
            <person name="Babu N.S."/>
            <person name="Beckwith C.J."/>
            <person name="Beseler K.G."/>
            <person name="Brison A."/>
            <person name="Carone J.V."/>
            <person name="Caskin T.P."/>
            <person name="Diamond M."/>
            <person name="Durham M.E."/>
            <person name="Foxe J.M."/>
            <person name="Go M."/>
            <person name="Henderson B.A."/>
            <person name="Jones I.B."/>
            <person name="McGettigan J.A."/>
            <person name="Micheletti S.J."/>
            <person name="Nasrallah M.E."/>
            <person name="Ortiz D."/>
            <person name="Piller C.R."/>
            <person name="Privatt S.R."/>
            <person name="Schneider S.L."/>
            <person name="Sharp S."/>
            <person name="Smith T.C."/>
            <person name="Stanton J.D."/>
            <person name="Ullery H.E."/>
            <person name="Wilson R.J."/>
            <person name="Serrano M.G."/>
            <person name="Buck G."/>
            <person name="Lee V."/>
            <person name="Wang Y."/>
            <person name="Carvalho R."/>
            <person name="Voegtly L."/>
            <person name="Shi R."/>
            <person name="Duckworth R."/>
            <person name="Johnson A."/>
            <person name="Loviza R."/>
            <person name="Walstead R."/>
            <person name="Shah Z."/>
            <person name="Kiflezghi M."/>
            <person name="Wade K."/>
            <person name="Ball S.L."/>
            <person name="Bradley K.W."/>
            <person name="Asai D.J."/>
            <person name="Bowman C.A."/>
            <person name="Russell D.A."/>
            <person name="Pope W.H."/>
            <person name="Jacobs-Sera D."/>
            <person name="Hendrix R.W."/>
            <person name="Hatfull G.F."/>
        </authorList>
    </citation>
    <scope>NUCLEOTIDE SEQUENCE [LARGE SCALE GENOMIC DNA]</scope>
    <source>
        <strain evidence="10 11">DSM 27710</strain>
    </source>
</reference>
<dbReference type="GO" id="GO:0004639">
    <property type="term" value="F:phosphoribosylaminoimidazolesuccinocarboxamide synthase activity"/>
    <property type="evidence" value="ECO:0007669"/>
    <property type="project" value="UniProtKB-UniRule"/>
</dbReference>
<dbReference type="PANTHER" id="PTHR43700">
    <property type="entry name" value="PHOSPHORIBOSYLAMINOIMIDAZOLE-SUCCINOCARBOXAMIDE SYNTHASE"/>
    <property type="match status" value="1"/>
</dbReference>
<evidence type="ECO:0000313" key="10">
    <source>
        <dbReference type="EMBL" id="AKU90039.1"/>
    </source>
</evidence>
<evidence type="ECO:0000313" key="11">
    <source>
        <dbReference type="Proteomes" id="UP000055590"/>
    </source>
</evidence>
<comment type="catalytic activity">
    <reaction evidence="7 8">
        <text>5-amino-1-(5-phospho-D-ribosyl)imidazole-4-carboxylate + L-aspartate + ATP = (2S)-2-[5-amino-1-(5-phospho-beta-D-ribosyl)imidazole-4-carboxamido]succinate + ADP + phosphate + 2 H(+)</text>
        <dbReference type="Rhea" id="RHEA:22628"/>
        <dbReference type="ChEBI" id="CHEBI:15378"/>
        <dbReference type="ChEBI" id="CHEBI:29991"/>
        <dbReference type="ChEBI" id="CHEBI:30616"/>
        <dbReference type="ChEBI" id="CHEBI:43474"/>
        <dbReference type="ChEBI" id="CHEBI:58443"/>
        <dbReference type="ChEBI" id="CHEBI:77657"/>
        <dbReference type="ChEBI" id="CHEBI:456216"/>
        <dbReference type="EC" id="6.3.2.6"/>
    </reaction>
</comment>
<dbReference type="OrthoDB" id="9801549at2"/>
<dbReference type="SUPFAM" id="SSF56104">
    <property type="entry name" value="SAICAR synthase-like"/>
    <property type="match status" value="1"/>
</dbReference>
<dbReference type="PROSITE" id="PS01058">
    <property type="entry name" value="SAICAR_SYNTHETASE_2"/>
    <property type="match status" value="1"/>
</dbReference>
<dbReference type="GO" id="GO:0006189">
    <property type="term" value="P:'de novo' IMP biosynthetic process"/>
    <property type="evidence" value="ECO:0007669"/>
    <property type="project" value="UniProtKB-UniRule"/>
</dbReference>
<dbReference type="InterPro" id="IPR018236">
    <property type="entry name" value="SAICAR_synthetase_CS"/>
</dbReference>
<dbReference type="EC" id="6.3.2.6" evidence="8"/>
<evidence type="ECO:0000256" key="6">
    <source>
        <dbReference type="ARBA" id="ARBA00022840"/>
    </source>
</evidence>
<dbReference type="EMBL" id="CP012332">
    <property type="protein sequence ID" value="AKU90039.1"/>
    <property type="molecule type" value="Genomic_DNA"/>
</dbReference>
<dbReference type="CDD" id="cd01414">
    <property type="entry name" value="SAICAR_synt_Sc"/>
    <property type="match status" value="1"/>
</dbReference>
<dbReference type="GO" id="GO:0005524">
    <property type="term" value="F:ATP binding"/>
    <property type="evidence" value="ECO:0007669"/>
    <property type="project" value="UniProtKB-KW"/>
</dbReference>
<evidence type="ECO:0000256" key="4">
    <source>
        <dbReference type="ARBA" id="ARBA00022741"/>
    </source>
</evidence>
<accession>A0A0K1PA96</accession>
<comment type="pathway">
    <text evidence="1 8">Purine metabolism; IMP biosynthesis via de novo pathway; 5-amino-1-(5-phospho-D-ribosyl)imidazole-4-carboxamide from 5-amino-1-(5-phospho-D-ribosyl)imidazole-4-carboxylate: step 1/2.</text>
</comment>
<evidence type="ECO:0000256" key="5">
    <source>
        <dbReference type="ARBA" id="ARBA00022755"/>
    </source>
</evidence>
<dbReference type="PATRIC" id="fig|1391653.3.peg.440"/>
<dbReference type="AlphaFoldDB" id="A0A0K1PA96"/>
<dbReference type="InterPro" id="IPR028923">
    <property type="entry name" value="SAICAR_synt/ADE2_N"/>
</dbReference>
<dbReference type="GO" id="GO:0005737">
    <property type="term" value="C:cytoplasm"/>
    <property type="evidence" value="ECO:0007669"/>
    <property type="project" value="TreeGrafter"/>
</dbReference>
<keyword evidence="11" id="KW-1185">Reference proteome</keyword>
<evidence type="ECO:0000259" key="9">
    <source>
        <dbReference type="Pfam" id="PF01259"/>
    </source>
</evidence>
<sequence>MVSDSLLSQQLDQTLVGTNLPLPGRYQGKVRDTYDLGDQILIVATDRLSAFDVELTSLPFKGQILNQIASFWFEATKDVAPNHVISQPDPTALLARKCKALPVEVVVRGYITGSLWRDYLEGKAGVYGIDFPKDLKKDQAFDHAIITPSTKAPVGEHDEPISCDEVVTRGLVPADLWEEVQKRALALFARGQELALEQGLILVDTKYEFGLFGDELLVIDEIHTPDSSRFWEASEYEERFAAGKEQRMLDKENLRQWLIQERGFKGQGPAPEIPADVRVDLARKYVMNFERLTGKPFEPAVGDPKARLEQNLRAVGILR</sequence>
<protein>
    <recommendedName>
        <fullName evidence="8">Phosphoribosylaminoimidazole-succinocarboxamide synthase</fullName>
        <ecNumber evidence="8">6.3.2.6</ecNumber>
    </recommendedName>
    <alternativeName>
        <fullName evidence="8">SAICAR synthetase</fullName>
    </alternativeName>
</protein>
<dbReference type="PROSITE" id="PS01057">
    <property type="entry name" value="SAICAR_SYNTHETASE_1"/>
    <property type="match status" value="1"/>
</dbReference>
<keyword evidence="5 8" id="KW-0658">Purine biosynthesis</keyword>
<feature type="domain" description="SAICAR synthetase/ADE2 N-terminal" evidence="9">
    <location>
        <begin position="26"/>
        <end position="263"/>
    </location>
</feature>
<dbReference type="NCBIfam" id="NF009251">
    <property type="entry name" value="PRK12607.1"/>
    <property type="match status" value="1"/>
</dbReference>
<dbReference type="UniPathway" id="UPA00074">
    <property type="reaction ID" value="UER00131"/>
</dbReference>
<dbReference type="PANTHER" id="PTHR43700:SF1">
    <property type="entry name" value="PHOSPHORIBOSYLAMINOIMIDAZOLE-SUCCINOCARBOXAMIDE SYNTHASE"/>
    <property type="match status" value="1"/>
</dbReference>
<dbReference type="Proteomes" id="UP000055590">
    <property type="component" value="Chromosome"/>
</dbReference>
<dbReference type="Pfam" id="PF01259">
    <property type="entry name" value="SAICAR_synt"/>
    <property type="match status" value="1"/>
</dbReference>
<keyword evidence="3 8" id="KW-0436">Ligase</keyword>
<evidence type="ECO:0000256" key="7">
    <source>
        <dbReference type="ARBA" id="ARBA00048475"/>
    </source>
</evidence>
<evidence type="ECO:0000256" key="2">
    <source>
        <dbReference type="ARBA" id="ARBA00010190"/>
    </source>
</evidence>
<dbReference type="STRING" id="1391653.AKJ08_0426"/>
<gene>
    <name evidence="8" type="primary">purC</name>
    <name evidence="10" type="ORF">AKJ08_0426</name>
</gene>
<keyword evidence="6 8" id="KW-0067">ATP-binding</keyword>
<evidence type="ECO:0000256" key="8">
    <source>
        <dbReference type="HAMAP-Rule" id="MF_00137"/>
    </source>
</evidence>
<dbReference type="HAMAP" id="MF_00137">
    <property type="entry name" value="SAICAR_synth"/>
    <property type="match status" value="1"/>
</dbReference>
<evidence type="ECO:0000256" key="3">
    <source>
        <dbReference type="ARBA" id="ARBA00022598"/>
    </source>
</evidence>
<dbReference type="NCBIfam" id="NF010568">
    <property type="entry name" value="PRK13961.1"/>
    <property type="match status" value="1"/>
</dbReference>
<dbReference type="RefSeq" id="WP_050724545.1">
    <property type="nucleotide sequence ID" value="NZ_CP012332.1"/>
</dbReference>
<keyword evidence="4 8" id="KW-0547">Nucleotide-binding</keyword>
<dbReference type="Gene3D" id="3.30.470.20">
    <property type="entry name" value="ATP-grasp fold, B domain"/>
    <property type="match status" value="1"/>
</dbReference>
<organism evidence="10 11">
    <name type="scientific">Vulgatibacter incomptus</name>
    <dbReference type="NCBI Taxonomy" id="1391653"/>
    <lineage>
        <taxon>Bacteria</taxon>
        <taxon>Pseudomonadati</taxon>
        <taxon>Myxococcota</taxon>
        <taxon>Myxococcia</taxon>
        <taxon>Myxococcales</taxon>
        <taxon>Cystobacterineae</taxon>
        <taxon>Vulgatibacteraceae</taxon>
        <taxon>Vulgatibacter</taxon>
    </lineage>
</organism>
<name>A0A0K1PA96_9BACT</name>